<reference evidence="1" key="1">
    <citation type="submission" date="2021-05" db="EMBL/GenBank/DDBJ databases">
        <authorList>
            <person name="Alioto T."/>
            <person name="Alioto T."/>
            <person name="Gomez Garrido J."/>
        </authorList>
    </citation>
    <scope>NUCLEOTIDE SEQUENCE</scope>
</reference>
<evidence type="ECO:0000313" key="1">
    <source>
        <dbReference type="EMBL" id="CAG6784580.1"/>
    </source>
</evidence>
<sequence>MTFCTELVFTSHGPQDRFHELFENMDEVYMQNTIFPAPPTNRNGVISSPGPTQFTWTKACGRLLVCHETFNSKSPRMMSTDNNIMIMQEYIIKQRLYTAIYFKGNTTRR</sequence>
<organism evidence="1">
    <name type="scientific">Cacopsylla melanoneura</name>
    <dbReference type="NCBI Taxonomy" id="428564"/>
    <lineage>
        <taxon>Eukaryota</taxon>
        <taxon>Metazoa</taxon>
        <taxon>Ecdysozoa</taxon>
        <taxon>Arthropoda</taxon>
        <taxon>Hexapoda</taxon>
        <taxon>Insecta</taxon>
        <taxon>Pterygota</taxon>
        <taxon>Neoptera</taxon>
        <taxon>Paraneoptera</taxon>
        <taxon>Hemiptera</taxon>
        <taxon>Sternorrhyncha</taxon>
        <taxon>Psylloidea</taxon>
        <taxon>Psyllidae</taxon>
        <taxon>Psyllinae</taxon>
        <taxon>Cacopsylla</taxon>
    </lineage>
</organism>
<name>A0A8D9BGC1_9HEMI</name>
<dbReference type="AlphaFoldDB" id="A0A8D9BGC1"/>
<dbReference type="EMBL" id="HBUF01638556">
    <property type="protein sequence ID" value="CAG6784580.1"/>
    <property type="molecule type" value="Transcribed_RNA"/>
</dbReference>
<accession>A0A8D9BGC1</accession>
<proteinExistence type="predicted"/>
<protein>
    <submittedName>
        <fullName evidence="1">Uncharacterized protein</fullName>
    </submittedName>
</protein>